<feature type="non-terminal residue" evidence="2">
    <location>
        <position position="1"/>
    </location>
</feature>
<feature type="non-terminal residue" evidence="2">
    <location>
        <position position="181"/>
    </location>
</feature>
<name>A0A1S3DQ39_DIACI</name>
<sequence length="181" mass="20499">IRDLDDPPGLFEKTEYLLREWVTIYHSPAGVKDPNKAFTLFVHQMNCHGILKSDELITRFFRFATSLVVEISYRLIPDLGVSPTPTRSKMFQTLDAYAKLIALLVKHSGSGEHANSNTKINLLNKVLGIISGVLITDHFSFLLLTILKRIIRVGSQILHPYSARHLQEGRYLFLNAIANQL</sequence>
<dbReference type="PANTHER" id="PTHR13162">
    <property type="entry name" value="CCR4-NOT TRANSCRIPTION COMPLEX"/>
    <property type="match status" value="1"/>
</dbReference>
<organism evidence="1 2">
    <name type="scientific">Diaphorina citri</name>
    <name type="common">Asian citrus psyllid</name>
    <dbReference type="NCBI Taxonomy" id="121845"/>
    <lineage>
        <taxon>Eukaryota</taxon>
        <taxon>Metazoa</taxon>
        <taxon>Ecdysozoa</taxon>
        <taxon>Arthropoda</taxon>
        <taxon>Hexapoda</taxon>
        <taxon>Insecta</taxon>
        <taxon>Pterygota</taxon>
        <taxon>Neoptera</taxon>
        <taxon>Paraneoptera</taxon>
        <taxon>Hemiptera</taxon>
        <taxon>Sternorrhyncha</taxon>
        <taxon>Psylloidea</taxon>
        <taxon>Psyllidae</taxon>
        <taxon>Diaphorininae</taxon>
        <taxon>Diaphorina</taxon>
    </lineage>
</organism>
<dbReference type="GO" id="GO:0060090">
    <property type="term" value="F:molecular adaptor activity"/>
    <property type="evidence" value="ECO:0007669"/>
    <property type="project" value="TreeGrafter"/>
</dbReference>
<dbReference type="GO" id="GO:0017148">
    <property type="term" value="P:negative regulation of translation"/>
    <property type="evidence" value="ECO:0007669"/>
    <property type="project" value="InterPro"/>
</dbReference>
<dbReference type="Gene3D" id="1.25.40.790">
    <property type="match status" value="1"/>
</dbReference>
<dbReference type="AlphaFoldDB" id="A0A1S3DQ39"/>
<dbReference type="InterPro" id="IPR040398">
    <property type="entry name" value="Not1"/>
</dbReference>
<evidence type="ECO:0000313" key="1">
    <source>
        <dbReference type="Proteomes" id="UP000079169"/>
    </source>
</evidence>
<dbReference type="GeneID" id="103522488"/>
<reference evidence="2" key="1">
    <citation type="submission" date="2025-08" db="UniProtKB">
        <authorList>
            <consortium name="RefSeq"/>
        </authorList>
    </citation>
    <scope>IDENTIFICATION</scope>
</reference>
<dbReference type="PANTHER" id="PTHR13162:SF8">
    <property type="entry name" value="CCR4-NOT TRANSCRIPTION COMPLEX SUBUNIT 1"/>
    <property type="match status" value="1"/>
</dbReference>
<keyword evidence="1" id="KW-1185">Reference proteome</keyword>
<evidence type="ECO:0000313" key="2">
    <source>
        <dbReference type="RefSeq" id="XP_008485813.1"/>
    </source>
</evidence>
<dbReference type="GO" id="GO:0000288">
    <property type="term" value="P:nuclear-transcribed mRNA catabolic process, deadenylation-dependent decay"/>
    <property type="evidence" value="ECO:0007669"/>
    <property type="project" value="TreeGrafter"/>
</dbReference>
<dbReference type="STRING" id="121845.A0A1S3DQ39"/>
<dbReference type="PaxDb" id="121845-A0A1S3DQ39"/>
<protein>
    <submittedName>
        <fullName evidence="2">CCR4-NOT transcription complex subunit 1-like</fullName>
    </submittedName>
</protein>
<dbReference type="Proteomes" id="UP000079169">
    <property type="component" value="Unplaced"/>
</dbReference>
<proteinExistence type="predicted"/>
<accession>A0A1S3DQ39</accession>
<dbReference type="KEGG" id="dci:103522488"/>
<gene>
    <name evidence="2" type="primary">LOC103522488</name>
</gene>
<dbReference type="RefSeq" id="XP_008485813.1">
    <property type="nucleotide sequence ID" value="XM_008487591.1"/>
</dbReference>
<dbReference type="GO" id="GO:0030015">
    <property type="term" value="C:CCR4-NOT core complex"/>
    <property type="evidence" value="ECO:0007669"/>
    <property type="project" value="InterPro"/>
</dbReference>
<dbReference type="GO" id="GO:0000932">
    <property type="term" value="C:P-body"/>
    <property type="evidence" value="ECO:0007669"/>
    <property type="project" value="TreeGrafter"/>
</dbReference>